<dbReference type="EMBL" id="JBHUHZ010000002">
    <property type="protein sequence ID" value="MFD2163231.1"/>
    <property type="molecule type" value="Genomic_DNA"/>
</dbReference>
<reference evidence="2" key="1">
    <citation type="journal article" date="2019" name="Int. J. Syst. Evol. Microbiol.">
        <title>The Global Catalogue of Microorganisms (GCM) 10K type strain sequencing project: providing services to taxonomists for standard genome sequencing and annotation.</title>
        <authorList>
            <consortium name="The Broad Institute Genomics Platform"/>
            <consortium name="The Broad Institute Genome Sequencing Center for Infectious Disease"/>
            <person name="Wu L."/>
            <person name="Ma J."/>
        </authorList>
    </citation>
    <scope>NUCLEOTIDE SEQUENCE [LARGE SCALE GENOMIC DNA]</scope>
    <source>
        <strain evidence="2">KCTC 42217</strain>
    </source>
</reference>
<organism evidence="1 2">
    <name type="scientific">Paradesertivirga mongoliensis</name>
    <dbReference type="NCBI Taxonomy" id="2100740"/>
    <lineage>
        <taxon>Bacteria</taxon>
        <taxon>Pseudomonadati</taxon>
        <taxon>Bacteroidota</taxon>
        <taxon>Sphingobacteriia</taxon>
        <taxon>Sphingobacteriales</taxon>
        <taxon>Sphingobacteriaceae</taxon>
        <taxon>Paradesertivirga</taxon>
    </lineage>
</organism>
<dbReference type="RefSeq" id="WP_255901218.1">
    <property type="nucleotide sequence ID" value="NZ_JAFMZO010000002.1"/>
</dbReference>
<keyword evidence="2" id="KW-1185">Reference proteome</keyword>
<evidence type="ECO:0000313" key="1">
    <source>
        <dbReference type="EMBL" id="MFD2163231.1"/>
    </source>
</evidence>
<evidence type="ECO:0000313" key="2">
    <source>
        <dbReference type="Proteomes" id="UP001597387"/>
    </source>
</evidence>
<sequence>MERNKIIIRGIEYLLEPGLHPGYYSVTSRGKSAMLGKTPDGLWEFSLQSSDPLNISADELGREIEKRS</sequence>
<dbReference type="Proteomes" id="UP001597387">
    <property type="component" value="Unassembled WGS sequence"/>
</dbReference>
<gene>
    <name evidence="1" type="ORF">ACFSJU_12570</name>
</gene>
<proteinExistence type="predicted"/>
<accession>A0ABW4ZNT1</accession>
<name>A0ABW4ZNT1_9SPHI</name>
<protein>
    <submittedName>
        <fullName evidence="1">Uncharacterized protein</fullName>
    </submittedName>
</protein>
<comment type="caution">
    <text evidence="1">The sequence shown here is derived from an EMBL/GenBank/DDBJ whole genome shotgun (WGS) entry which is preliminary data.</text>
</comment>